<proteinExistence type="predicted"/>
<gene>
    <name evidence="2" type="ORF">GJB61_06045</name>
</gene>
<keyword evidence="1" id="KW-0472">Membrane</keyword>
<dbReference type="AlphaFoldDB" id="A0A7X2H2V6"/>
<keyword evidence="1" id="KW-0812">Transmembrane</keyword>
<accession>A0A7X2H2V6</accession>
<sequence>MINDILKYFGSCVIALGLIFCIPIGMDGGTIFSVLSLAIGALSIGLFFIGFGALLQSTHRIEMKIAGSKPHVPSKYFIPPSEKPSNVKD</sequence>
<protein>
    <submittedName>
        <fullName evidence="2">Uncharacterized protein</fullName>
    </submittedName>
</protein>
<dbReference type="Proteomes" id="UP000463051">
    <property type="component" value="Unassembled WGS sequence"/>
</dbReference>
<organism evidence="2 3">
    <name type="scientific">Paenibacillus monticola</name>
    <dbReference type="NCBI Taxonomy" id="2666075"/>
    <lineage>
        <taxon>Bacteria</taxon>
        <taxon>Bacillati</taxon>
        <taxon>Bacillota</taxon>
        <taxon>Bacilli</taxon>
        <taxon>Bacillales</taxon>
        <taxon>Paenibacillaceae</taxon>
        <taxon>Paenibacillus</taxon>
    </lineage>
</organism>
<comment type="caution">
    <text evidence="2">The sequence shown here is derived from an EMBL/GenBank/DDBJ whole genome shotgun (WGS) entry which is preliminary data.</text>
</comment>
<reference evidence="2 3" key="1">
    <citation type="submission" date="2019-11" db="EMBL/GenBank/DDBJ databases">
        <title>Paenibacillus monticola sp. nov., a novel PGPR strain isolated from mountain sample in China.</title>
        <authorList>
            <person name="Zhao Q."/>
            <person name="Li H.-P."/>
            <person name="Zhang J.-L."/>
        </authorList>
    </citation>
    <scope>NUCLEOTIDE SEQUENCE [LARGE SCALE GENOMIC DNA]</scope>
    <source>
        <strain evidence="2 3">LC-T2</strain>
    </source>
</reference>
<evidence type="ECO:0000313" key="2">
    <source>
        <dbReference type="EMBL" id="MRN52557.1"/>
    </source>
</evidence>
<evidence type="ECO:0000313" key="3">
    <source>
        <dbReference type="Proteomes" id="UP000463051"/>
    </source>
</evidence>
<feature type="transmembrane region" description="Helical" evidence="1">
    <location>
        <begin position="31"/>
        <end position="55"/>
    </location>
</feature>
<name>A0A7X2H2V6_9BACL</name>
<evidence type="ECO:0000256" key="1">
    <source>
        <dbReference type="SAM" id="Phobius"/>
    </source>
</evidence>
<keyword evidence="3" id="KW-1185">Reference proteome</keyword>
<keyword evidence="1" id="KW-1133">Transmembrane helix</keyword>
<feature type="transmembrane region" description="Helical" evidence="1">
    <location>
        <begin position="5"/>
        <end position="25"/>
    </location>
</feature>
<dbReference type="RefSeq" id="WP_154117566.1">
    <property type="nucleotide sequence ID" value="NZ_WJXB01000002.1"/>
</dbReference>
<dbReference type="EMBL" id="WJXB01000002">
    <property type="protein sequence ID" value="MRN52557.1"/>
    <property type="molecule type" value="Genomic_DNA"/>
</dbReference>